<dbReference type="Proteomes" id="UP000192917">
    <property type="component" value="Unassembled WGS sequence"/>
</dbReference>
<accession>A0A1Y6CPJ6</accession>
<evidence type="ECO:0000313" key="3">
    <source>
        <dbReference type="EMBL" id="SMF66259.1"/>
    </source>
</evidence>
<evidence type="ECO:0000313" key="2">
    <source>
        <dbReference type="EMBL" id="SMF41953.1"/>
    </source>
</evidence>
<keyword evidence="4" id="KW-1185">Reference proteome</keyword>
<protein>
    <submittedName>
        <fullName evidence="3">Uncharacterized protein</fullName>
    </submittedName>
</protein>
<dbReference type="EMBL" id="FWZX01000026">
    <property type="protein sequence ID" value="SMF66259.1"/>
    <property type="molecule type" value="Genomic_DNA"/>
</dbReference>
<sequence>MTSSLSSLGLREFTDFLDQLHDAACSVRLMGTLLATANDLGMLDDDERHGLFVLSRSIAATVQEAADEAREDFFGARRALEQALDGEAEEPAGRGMSTEEFFEEVKRVARAEMAAEAAGEHARARRRGRAGRTARAALDRLEAAKAAEAETYPKLDAAEAAPAEEPAPQRKPSRRRRAAAG</sequence>
<proteinExistence type="predicted"/>
<reference evidence="3 4" key="1">
    <citation type="submission" date="2017-04" db="EMBL/GenBank/DDBJ databases">
        <authorList>
            <person name="Afonso C.L."/>
            <person name="Miller P.J."/>
            <person name="Scott M.A."/>
            <person name="Spackman E."/>
            <person name="Goraichik I."/>
            <person name="Dimitrov K.M."/>
            <person name="Suarez D.L."/>
            <person name="Swayne D.E."/>
        </authorList>
    </citation>
    <scope>NUCLEOTIDE SEQUENCE [LARGE SCALE GENOMIC DNA]</scope>
    <source>
        <strain evidence="3 4">USBA 355</strain>
    </source>
</reference>
<feature type="region of interest" description="Disordered" evidence="1">
    <location>
        <begin position="148"/>
        <end position="181"/>
    </location>
</feature>
<dbReference type="RefSeq" id="WP_085123959.1">
    <property type="nucleotide sequence ID" value="NZ_FWZX01000014.1"/>
</dbReference>
<gene>
    <name evidence="2" type="ORF">SAMN05428998_114137</name>
    <name evidence="3" type="ORF">SAMN05428998_12689</name>
</gene>
<dbReference type="EMBL" id="FWZX01000014">
    <property type="protein sequence ID" value="SMF41953.1"/>
    <property type="molecule type" value="Genomic_DNA"/>
</dbReference>
<feature type="compositionally biased region" description="Basic and acidic residues" evidence="1">
    <location>
        <begin position="148"/>
        <end position="157"/>
    </location>
</feature>
<evidence type="ECO:0000313" key="4">
    <source>
        <dbReference type="Proteomes" id="UP000192917"/>
    </source>
</evidence>
<dbReference type="AlphaFoldDB" id="A0A1Y6CPJ6"/>
<name>A0A1Y6CPJ6_9PROT</name>
<feature type="compositionally biased region" description="Basic residues" evidence="1">
    <location>
        <begin position="171"/>
        <end position="181"/>
    </location>
</feature>
<evidence type="ECO:0000256" key="1">
    <source>
        <dbReference type="SAM" id="MobiDB-lite"/>
    </source>
</evidence>
<organism evidence="3 4">
    <name type="scientific">Tistlia consotensis USBA 355</name>
    <dbReference type="NCBI Taxonomy" id="560819"/>
    <lineage>
        <taxon>Bacteria</taxon>
        <taxon>Pseudomonadati</taxon>
        <taxon>Pseudomonadota</taxon>
        <taxon>Alphaproteobacteria</taxon>
        <taxon>Rhodospirillales</taxon>
        <taxon>Rhodovibrionaceae</taxon>
        <taxon>Tistlia</taxon>
    </lineage>
</organism>